<dbReference type="GO" id="GO:0005200">
    <property type="term" value="F:structural constituent of cytoskeleton"/>
    <property type="evidence" value="ECO:0007669"/>
    <property type="project" value="TreeGrafter"/>
</dbReference>
<proteinExistence type="inferred from homology"/>
<dbReference type="Pfam" id="PF00038">
    <property type="entry name" value="Filament"/>
    <property type="match status" value="1"/>
</dbReference>
<dbReference type="Gene3D" id="1.20.5.170">
    <property type="match status" value="1"/>
</dbReference>
<evidence type="ECO:0008006" key="10">
    <source>
        <dbReference type="Google" id="ProtNLM"/>
    </source>
</evidence>
<keyword evidence="4" id="KW-0539">Nucleus</keyword>
<keyword evidence="3 6" id="KW-0175">Coiled coil</keyword>
<sequence length="594" mass="67992">TRRSATPSSALSATTTSEIIVDSKKEQTSAVSPEVTLRKNEKEELATLNDRLACYIDRVRYLETENAKLSREVRTSQETISREVTSVKTIYDRELSEARKLVDELSNEKAKLEIDAKRLFAENSDLRECLEKKNNDCSLLESDLAISENRLSAIQTKHNDLVAENKKLRDAVKKLEDEKQQLAGQVAKLRKNLELETYVRIEHENALQTAREEMAFKEQVHQQEVSEHRTKKEVEISEIDGRLSQQYEQKLYESLQDIRDQYEADLECNKDQIKRLYDEKIITLESQLSRRNNMLTTFSKEIEQMQTKVDDLKKRLADEEGLKNMANQRVRDLEMQVERLKSQYMDELASHNSEMTRLREQMARHAQDHQELMDTKISLDLEIATYRKLLESEEASALNASASSRFALKTKEKINNNLINNIIFYSRLNITPSPSFSAPPTPRRPRVTKRKRTFREESEDTSTSNYCVNSTSKGDIEFAQVDAEGKVVRLVNRGGKEVSLAGYKIVRQAGDNPVVTYKCHRTLKIDAGSTVTVWSADTTDQAHEPPANLVMKGQNWPVADNMTTTLIDSNGEEMASIRHTKIQSSSSTSRQTES</sequence>
<feature type="compositionally biased region" description="Basic residues" evidence="7">
    <location>
        <begin position="443"/>
        <end position="453"/>
    </location>
</feature>
<dbReference type="eggNOG" id="KOG0977">
    <property type="taxonomic scope" value="Eukaryota"/>
</dbReference>
<dbReference type="InterPro" id="IPR036415">
    <property type="entry name" value="Lamin_tail_dom_sf"/>
</dbReference>
<dbReference type="FunCoup" id="T1HJS8">
    <property type="interactions" value="1325"/>
</dbReference>
<protein>
    <recommendedName>
        <fullName evidence="10">Lamin Dm0</fullName>
    </recommendedName>
</protein>
<dbReference type="Proteomes" id="UP000015103">
    <property type="component" value="Unassembled WGS sequence"/>
</dbReference>
<organism evidence="8 9">
    <name type="scientific">Rhodnius prolixus</name>
    <name type="common">Triatomid bug</name>
    <dbReference type="NCBI Taxonomy" id="13249"/>
    <lineage>
        <taxon>Eukaryota</taxon>
        <taxon>Metazoa</taxon>
        <taxon>Ecdysozoa</taxon>
        <taxon>Arthropoda</taxon>
        <taxon>Hexapoda</taxon>
        <taxon>Insecta</taxon>
        <taxon>Pterygota</taxon>
        <taxon>Neoptera</taxon>
        <taxon>Paraneoptera</taxon>
        <taxon>Hemiptera</taxon>
        <taxon>Heteroptera</taxon>
        <taxon>Panheteroptera</taxon>
        <taxon>Cimicomorpha</taxon>
        <taxon>Reduviidae</taxon>
        <taxon>Triatominae</taxon>
        <taxon>Rhodnius</taxon>
    </lineage>
</organism>
<dbReference type="PANTHER" id="PTHR45721:SF11">
    <property type="entry name" value="LAMIN DM0-RELATED"/>
    <property type="match status" value="1"/>
</dbReference>
<keyword evidence="2 5" id="KW-0403">Intermediate filament</keyword>
<dbReference type="Gene3D" id="1.20.5.500">
    <property type="entry name" value="Single helix bin"/>
    <property type="match status" value="1"/>
</dbReference>
<dbReference type="SUPFAM" id="SSF74853">
    <property type="entry name" value="Lamin A/C globular tail domain"/>
    <property type="match status" value="1"/>
</dbReference>
<dbReference type="SUPFAM" id="SSF64593">
    <property type="entry name" value="Intermediate filament protein, coiled coil region"/>
    <property type="match status" value="2"/>
</dbReference>
<dbReference type="InterPro" id="IPR039008">
    <property type="entry name" value="IF_rod_dom"/>
</dbReference>
<evidence type="ECO:0000256" key="2">
    <source>
        <dbReference type="ARBA" id="ARBA00022754"/>
    </source>
</evidence>
<reference evidence="8" key="1">
    <citation type="submission" date="2015-05" db="UniProtKB">
        <authorList>
            <consortium name="EnsemblMetazoa"/>
        </authorList>
    </citation>
    <scope>IDENTIFICATION</scope>
</reference>
<evidence type="ECO:0000256" key="6">
    <source>
        <dbReference type="SAM" id="Coils"/>
    </source>
</evidence>
<dbReference type="GO" id="GO:0051664">
    <property type="term" value="P:nuclear pore localization"/>
    <property type="evidence" value="ECO:0007669"/>
    <property type="project" value="TreeGrafter"/>
</dbReference>
<dbReference type="GO" id="GO:0006998">
    <property type="term" value="P:nuclear envelope organization"/>
    <property type="evidence" value="ECO:0007669"/>
    <property type="project" value="TreeGrafter"/>
</dbReference>
<evidence type="ECO:0000313" key="9">
    <source>
        <dbReference type="Proteomes" id="UP000015103"/>
    </source>
</evidence>
<dbReference type="GO" id="GO:0090435">
    <property type="term" value="P:protein localization to nuclear envelope"/>
    <property type="evidence" value="ECO:0007669"/>
    <property type="project" value="TreeGrafter"/>
</dbReference>
<name>T1HJS8_RHOPR</name>
<evidence type="ECO:0000313" key="8">
    <source>
        <dbReference type="EnsemblMetazoa" id="RPRC004300-PA"/>
    </source>
</evidence>
<dbReference type="PROSITE" id="PS51842">
    <property type="entry name" value="IF_ROD_2"/>
    <property type="match status" value="1"/>
</dbReference>
<feature type="region of interest" description="Disordered" evidence="7">
    <location>
        <begin position="434"/>
        <end position="466"/>
    </location>
</feature>
<dbReference type="STRING" id="13249.T1HJS8"/>
<dbReference type="SMART" id="SM01391">
    <property type="entry name" value="Filament"/>
    <property type="match status" value="1"/>
</dbReference>
<dbReference type="InterPro" id="IPR001322">
    <property type="entry name" value="Lamin_tail_dom"/>
</dbReference>
<dbReference type="Pfam" id="PF00932">
    <property type="entry name" value="LTD"/>
    <property type="match status" value="1"/>
</dbReference>
<dbReference type="VEuPathDB" id="VectorBase:RPRC004300"/>
<dbReference type="InParanoid" id="T1HJS8"/>
<keyword evidence="9" id="KW-1185">Reference proteome</keyword>
<dbReference type="GO" id="GO:0007097">
    <property type="term" value="P:nuclear migration"/>
    <property type="evidence" value="ECO:0007669"/>
    <property type="project" value="TreeGrafter"/>
</dbReference>
<accession>T1HJS8</accession>
<dbReference type="AlphaFoldDB" id="T1HJS8"/>
<feature type="coiled-coil region" evidence="6">
    <location>
        <begin position="88"/>
        <end position="220"/>
    </location>
</feature>
<evidence type="ECO:0000256" key="5">
    <source>
        <dbReference type="RuleBase" id="RU000685"/>
    </source>
</evidence>
<dbReference type="InterPro" id="IPR018039">
    <property type="entry name" value="IF_conserved"/>
</dbReference>
<dbReference type="GO" id="GO:0005882">
    <property type="term" value="C:intermediate filament"/>
    <property type="evidence" value="ECO:0007669"/>
    <property type="project" value="UniProtKB-KW"/>
</dbReference>
<dbReference type="Gene3D" id="1.20.5.1160">
    <property type="entry name" value="Vasodilator-stimulated phosphoprotein"/>
    <property type="match status" value="2"/>
</dbReference>
<dbReference type="PROSITE" id="PS51841">
    <property type="entry name" value="LTD"/>
    <property type="match status" value="1"/>
</dbReference>
<feature type="coiled-coil region" evidence="6">
    <location>
        <begin position="252"/>
        <end position="375"/>
    </location>
</feature>
<dbReference type="PANTHER" id="PTHR45721">
    <property type="entry name" value="LAMIN DM0-RELATED"/>
    <property type="match status" value="1"/>
</dbReference>
<dbReference type="EMBL" id="ACPB03006494">
    <property type="status" value="NOT_ANNOTATED_CDS"/>
    <property type="molecule type" value="Genomic_DNA"/>
</dbReference>
<dbReference type="PROSITE" id="PS00226">
    <property type="entry name" value="IF_ROD_1"/>
    <property type="match status" value="1"/>
</dbReference>
<comment type="subcellular location">
    <subcellularLocation>
        <location evidence="1">Nucleus</location>
    </subcellularLocation>
</comment>
<dbReference type="EnsemblMetazoa" id="RPRC004300-RA">
    <property type="protein sequence ID" value="RPRC004300-PA"/>
    <property type="gene ID" value="RPRC004300"/>
</dbReference>
<evidence type="ECO:0000256" key="3">
    <source>
        <dbReference type="ARBA" id="ARBA00023054"/>
    </source>
</evidence>
<evidence type="ECO:0000256" key="4">
    <source>
        <dbReference type="ARBA" id="ARBA00023242"/>
    </source>
</evidence>
<dbReference type="GO" id="GO:0031507">
    <property type="term" value="P:heterochromatin formation"/>
    <property type="evidence" value="ECO:0007669"/>
    <property type="project" value="TreeGrafter"/>
</dbReference>
<evidence type="ECO:0000256" key="7">
    <source>
        <dbReference type="SAM" id="MobiDB-lite"/>
    </source>
</evidence>
<dbReference type="Gene3D" id="2.60.40.1260">
    <property type="entry name" value="Lamin Tail domain"/>
    <property type="match status" value="1"/>
</dbReference>
<dbReference type="OMA" id="VRIEHEN"/>
<dbReference type="HOGENOM" id="CLU_012560_9_2_1"/>
<dbReference type="GO" id="GO:0005652">
    <property type="term" value="C:nuclear lamina"/>
    <property type="evidence" value="ECO:0007669"/>
    <property type="project" value="TreeGrafter"/>
</dbReference>
<comment type="similarity">
    <text evidence="5">Belongs to the intermediate filament family.</text>
</comment>
<evidence type="ECO:0000256" key="1">
    <source>
        <dbReference type="ARBA" id="ARBA00004123"/>
    </source>
</evidence>